<evidence type="ECO:0000313" key="15">
    <source>
        <dbReference type="Proteomes" id="UP000056750"/>
    </source>
</evidence>
<gene>
    <name evidence="13" type="ORF">AVL57_14745</name>
    <name evidence="14" type="ORF">Q4527_10355</name>
</gene>
<dbReference type="Gene3D" id="2.40.170.20">
    <property type="entry name" value="TonB-dependent receptor, beta-barrel domain"/>
    <property type="match status" value="1"/>
</dbReference>
<evidence type="ECO:0000313" key="13">
    <source>
        <dbReference type="EMBL" id="AMJ75107.1"/>
    </source>
</evidence>
<dbReference type="PANTHER" id="PTHR30069">
    <property type="entry name" value="TONB-DEPENDENT OUTER MEMBRANE RECEPTOR"/>
    <property type="match status" value="1"/>
</dbReference>
<evidence type="ECO:0000256" key="4">
    <source>
        <dbReference type="ARBA" id="ARBA00022692"/>
    </source>
</evidence>
<evidence type="ECO:0000256" key="10">
    <source>
        <dbReference type="SAM" id="SignalP"/>
    </source>
</evidence>
<evidence type="ECO:0000256" key="1">
    <source>
        <dbReference type="ARBA" id="ARBA00004571"/>
    </source>
</evidence>
<keyword evidence="10" id="KW-0732">Signal</keyword>
<evidence type="ECO:0000256" key="5">
    <source>
        <dbReference type="ARBA" id="ARBA00023077"/>
    </source>
</evidence>
<keyword evidence="15" id="KW-1185">Reference proteome</keyword>
<dbReference type="InterPro" id="IPR039426">
    <property type="entry name" value="TonB-dep_rcpt-like"/>
</dbReference>
<dbReference type="Proteomes" id="UP001170717">
    <property type="component" value="Unassembled WGS sequence"/>
</dbReference>
<evidence type="ECO:0000259" key="11">
    <source>
        <dbReference type="Pfam" id="PF00593"/>
    </source>
</evidence>
<name>A0AAW7YZA0_9ALTE</name>
<dbReference type="KEGG" id="asq:AVL57_14745"/>
<accession>A0AAW7YZA0</accession>
<dbReference type="PROSITE" id="PS52016">
    <property type="entry name" value="TONB_DEPENDENT_REC_3"/>
    <property type="match status" value="1"/>
</dbReference>
<keyword evidence="7 8" id="KW-0998">Cell outer membrane</keyword>
<dbReference type="EMBL" id="JAUOQI010000006">
    <property type="protein sequence ID" value="MDO6577795.1"/>
    <property type="molecule type" value="Genomic_DNA"/>
</dbReference>
<evidence type="ECO:0000256" key="9">
    <source>
        <dbReference type="RuleBase" id="RU003357"/>
    </source>
</evidence>
<feature type="chain" id="PRO_5043835426" evidence="10">
    <location>
        <begin position="20"/>
        <end position="650"/>
    </location>
</feature>
<dbReference type="GO" id="GO:0015344">
    <property type="term" value="F:siderophore uptake transmembrane transporter activity"/>
    <property type="evidence" value="ECO:0007669"/>
    <property type="project" value="TreeGrafter"/>
</dbReference>
<protein>
    <submittedName>
        <fullName evidence="14">TonB-dependent receptor</fullName>
    </submittedName>
</protein>
<evidence type="ECO:0000256" key="3">
    <source>
        <dbReference type="ARBA" id="ARBA00022452"/>
    </source>
</evidence>
<keyword evidence="6 8" id="KW-0472">Membrane</keyword>
<keyword evidence="5 9" id="KW-0798">TonB box</keyword>
<evidence type="ECO:0000313" key="14">
    <source>
        <dbReference type="EMBL" id="MDO6577795.1"/>
    </source>
</evidence>
<feature type="domain" description="TonB-dependent receptor-like beta-barrel" evidence="11">
    <location>
        <begin position="219"/>
        <end position="616"/>
    </location>
</feature>
<dbReference type="AlphaFoldDB" id="A0AAW7YZA0"/>
<proteinExistence type="inferred from homology"/>
<dbReference type="EMBL" id="CP013926">
    <property type="protein sequence ID" value="AMJ75107.1"/>
    <property type="molecule type" value="Genomic_DNA"/>
</dbReference>
<dbReference type="Pfam" id="PF07715">
    <property type="entry name" value="Plug"/>
    <property type="match status" value="1"/>
</dbReference>
<sequence>MKVLTGLLVALLIPFGAASQSIDSKHLALDALMDLDVQLSTVTRRLRVAKENAASIYVLPGDEIKRSGVTSIPQALSLVPGLQVRKIDNNNWAVTLRAVAGRFSSRMLVLVNGQSIYDAVDGGVNWESLNTPLYDIERIEVVRSNGGLSWGNNATNGVVNIITKHSEDTRGLLSTLEVGSELTNAAIRFGKDLDSLGSFRVHAFSKNLRESNNAHFSITPNDSNHSQGIGTRFDLNLSDSVFVLVQGEYQNIDIRNVVLAPDLLTNATQFNEDSETRDLFNFAVRLDHIIDNNTSQVFQLTYNNEEYDSFYFEDKQEDVSIDYLISSQINAFQFDFGLNYRNIGLTLTNNDYLTSLNNLDSLQYYSAFLQAQYEHIPSQVSVSLGSKVERNSAIGWQHQPSAKVMWKVNEESTLWGSISKGSRFPSFTEMDLSFRAAGIPFGNFILAQIIQGNKDIQAEQSVSKEVGYRYSASRWDIDLSLFKTEADNVLTTDVAINPPSLFIQTFVSDGRLDTYGAEAFVDWQVASWVNTELTYSFAKIDYDLSENLQSPTGENSKVEQWLFKTSLQLSDAHSLFTTARWERGDAYSTDDYYALDVSWQWQISENLQFSATGNNLFISDRVEYANTRQLFVVPSFIEPSYVINLSYFFE</sequence>
<dbReference type="Pfam" id="PF00593">
    <property type="entry name" value="TonB_dep_Rec_b-barrel"/>
    <property type="match status" value="1"/>
</dbReference>
<dbReference type="InterPro" id="IPR037066">
    <property type="entry name" value="Plug_dom_sf"/>
</dbReference>
<keyword evidence="4 8" id="KW-0812">Transmembrane</keyword>
<dbReference type="GO" id="GO:0009279">
    <property type="term" value="C:cell outer membrane"/>
    <property type="evidence" value="ECO:0007669"/>
    <property type="project" value="UniProtKB-SubCell"/>
</dbReference>
<reference evidence="13 15" key="1">
    <citation type="submission" date="2015-12" db="EMBL/GenBank/DDBJ databases">
        <title>Intraspecies pangenome expansion in the marine bacterium Alteromonas.</title>
        <authorList>
            <person name="Lopez-Perez M."/>
            <person name="Rodriguez-Valera F."/>
        </authorList>
    </citation>
    <scope>NUCLEOTIDE SEQUENCE [LARGE SCALE GENOMIC DNA]</scope>
    <source>
        <strain evidence="13 15">LMG 21861</strain>
    </source>
</reference>
<feature type="domain" description="TonB-dependent receptor plug" evidence="12">
    <location>
        <begin position="50"/>
        <end position="158"/>
    </location>
</feature>
<evidence type="ECO:0000256" key="6">
    <source>
        <dbReference type="ARBA" id="ARBA00023136"/>
    </source>
</evidence>
<keyword evidence="2 8" id="KW-0813">Transport</keyword>
<dbReference type="GO" id="GO:0044718">
    <property type="term" value="P:siderophore transmembrane transport"/>
    <property type="evidence" value="ECO:0007669"/>
    <property type="project" value="TreeGrafter"/>
</dbReference>
<keyword evidence="3 8" id="KW-1134">Transmembrane beta strand</keyword>
<reference evidence="14" key="2">
    <citation type="submission" date="2023-07" db="EMBL/GenBank/DDBJ databases">
        <title>Genome content predicts the carbon catabolic preferences of heterotrophic bacteria.</title>
        <authorList>
            <person name="Gralka M."/>
        </authorList>
    </citation>
    <scope>NUCLEOTIDE SEQUENCE</scope>
    <source>
        <strain evidence="14">F2M12</strain>
    </source>
</reference>
<evidence type="ECO:0000259" key="12">
    <source>
        <dbReference type="Pfam" id="PF07715"/>
    </source>
</evidence>
<dbReference type="SUPFAM" id="SSF56935">
    <property type="entry name" value="Porins"/>
    <property type="match status" value="1"/>
</dbReference>
<keyword evidence="14" id="KW-0675">Receptor</keyword>
<comment type="subcellular location">
    <subcellularLocation>
        <location evidence="1 8">Cell outer membrane</location>
        <topology evidence="1 8">Multi-pass membrane protein</topology>
    </subcellularLocation>
</comment>
<comment type="similarity">
    <text evidence="8 9">Belongs to the TonB-dependent receptor family.</text>
</comment>
<evidence type="ECO:0000256" key="2">
    <source>
        <dbReference type="ARBA" id="ARBA00022448"/>
    </source>
</evidence>
<evidence type="ECO:0000256" key="8">
    <source>
        <dbReference type="PROSITE-ProRule" id="PRU01360"/>
    </source>
</evidence>
<evidence type="ECO:0000256" key="7">
    <source>
        <dbReference type="ARBA" id="ARBA00023237"/>
    </source>
</evidence>
<dbReference type="PANTHER" id="PTHR30069:SF40">
    <property type="entry name" value="TONB-DEPENDENT RECEPTOR NMB0964-RELATED"/>
    <property type="match status" value="1"/>
</dbReference>
<dbReference type="Gene3D" id="2.170.130.10">
    <property type="entry name" value="TonB-dependent receptor, plug domain"/>
    <property type="match status" value="1"/>
</dbReference>
<dbReference type="RefSeq" id="WP_057790559.1">
    <property type="nucleotide sequence ID" value="NZ_CAXIBE010000005.1"/>
</dbReference>
<organism evidence="14 16">
    <name type="scientific">Alteromonas stellipolaris</name>
    <dbReference type="NCBI Taxonomy" id="233316"/>
    <lineage>
        <taxon>Bacteria</taxon>
        <taxon>Pseudomonadati</taxon>
        <taxon>Pseudomonadota</taxon>
        <taxon>Gammaproteobacteria</taxon>
        <taxon>Alteromonadales</taxon>
        <taxon>Alteromonadaceae</taxon>
        <taxon>Alteromonas/Salinimonas group</taxon>
        <taxon>Alteromonas</taxon>
    </lineage>
</organism>
<dbReference type="Proteomes" id="UP000056750">
    <property type="component" value="Chromosome"/>
</dbReference>
<dbReference type="InterPro" id="IPR036942">
    <property type="entry name" value="Beta-barrel_TonB_sf"/>
</dbReference>
<dbReference type="InterPro" id="IPR000531">
    <property type="entry name" value="Beta-barrel_TonB"/>
</dbReference>
<dbReference type="InterPro" id="IPR012910">
    <property type="entry name" value="Plug_dom"/>
</dbReference>
<feature type="signal peptide" evidence="10">
    <location>
        <begin position="1"/>
        <end position="19"/>
    </location>
</feature>
<evidence type="ECO:0000313" key="16">
    <source>
        <dbReference type="Proteomes" id="UP001170717"/>
    </source>
</evidence>